<accession>A0A831UAY3</accession>
<dbReference type="EMBL" id="DSOV01000016">
    <property type="protein sequence ID" value="HEN41642.1"/>
    <property type="molecule type" value="Genomic_DNA"/>
</dbReference>
<dbReference type="Pfam" id="PF06763">
    <property type="entry name" value="Minor_tail_Z"/>
    <property type="match status" value="1"/>
</dbReference>
<evidence type="ECO:0008006" key="2">
    <source>
        <dbReference type="Google" id="ProtNLM"/>
    </source>
</evidence>
<evidence type="ECO:0000313" key="1">
    <source>
        <dbReference type="EMBL" id="HEN41642.1"/>
    </source>
</evidence>
<protein>
    <recommendedName>
        <fullName evidence="2">Minor tail protein Z</fullName>
    </recommendedName>
</protein>
<comment type="caution">
    <text evidence="1">The sequence shown here is derived from an EMBL/GenBank/DDBJ whole genome shotgun (WGS) entry which is preliminary data.</text>
</comment>
<gene>
    <name evidence="1" type="ORF">ENQ87_04570</name>
</gene>
<organism evidence="1">
    <name type="scientific">Geobacter metallireducens</name>
    <dbReference type="NCBI Taxonomy" id="28232"/>
    <lineage>
        <taxon>Bacteria</taxon>
        <taxon>Pseudomonadati</taxon>
        <taxon>Thermodesulfobacteriota</taxon>
        <taxon>Desulfuromonadia</taxon>
        <taxon>Geobacterales</taxon>
        <taxon>Geobacteraceae</taxon>
        <taxon>Geobacter</taxon>
    </lineage>
</organism>
<name>A0A831UAY3_GEOME</name>
<proteinExistence type="predicted"/>
<dbReference type="AlphaFoldDB" id="A0A831UAY3"/>
<dbReference type="InterPro" id="IPR010633">
    <property type="entry name" value="Phage_lambda_GpZ"/>
</dbReference>
<sequence length="199" mass="22532">MRFVLQGFEDALNAATEETIKDVRAAIKSTMTKVLRSVKSLTSEEIRKVYNVPKSVLDQRLELFTARINNLESVLVVGGKSVSLSYFNARQFRGASVITRAKVTTRKRAGKFQGVEVEVIKGERTRLKSAFMQRFASGHLGILTRTSTSRYPVLIKSAVSVASMFNRVDINDAIVRKIDEDLERVFRHELEFYLNRGAR</sequence>
<reference evidence="1" key="1">
    <citation type="journal article" date="2020" name="mSystems">
        <title>Genome- and Community-Level Interaction Insights into Carbon Utilization and Element Cycling Functions of Hydrothermarchaeota in Hydrothermal Sediment.</title>
        <authorList>
            <person name="Zhou Z."/>
            <person name="Liu Y."/>
            <person name="Xu W."/>
            <person name="Pan J."/>
            <person name="Luo Z.H."/>
            <person name="Li M."/>
        </authorList>
    </citation>
    <scope>NUCLEOTIDE SEQUENCE [LARGE SCALE GENOMIC DNA]</scope>
    <source>
        <strain evidence="1">SpSt-349</strain>
    </source>
</reference>